<keyword evidence="1" id="KW-0812">Transmembrane</keyword>
<keyword evidence="1" id="KW-0472">Membrane</keyword>
<protein>
    <submittedName>
        <fullName evidence="2">Uncharacterized protein</fullName>
    </submittedName>
</protein>
<sequence length="165" mass="18205">MKNTEQPLRNAKRKKQAYRFLQGVMLLAYALFAGSWIYAFTVFPELNGRALSQAERTAISRVGSIRGFGEWAVYLSFFGICVLVCTQKKSFLGEIAAIGKSLLLLGLACAACSSGYYLAVGSTVWNFTEPLFFSGAIGILVLCVWRWWAAVRTVAARRPFAGRKG</sequence>
<organism evidence="2 3">
    <name type="scientific">Candidatus Limivivens intestinipullorum</name>
    <dbReference type="NCBI Taxonomy" id="2840858"/>
    <lineage>
        <taxon>Bacteria</taxon>
        <taxon>Bacillati</taxon>
        <taxon>Bacillota</taxon>
        <taxon>Clostridia</taxon>
        <taxon>Lachnospirales</taxon>
        <taxon>Lachnospiraceae</taxon>
        <taxon>Lachnospiraceae incertae sedis</taxon>
        <taxon>Candidatus Limivivens</taxon>
    </lineage>
</organism>
<proteinExistence type="predicted"/>
<dbReference type="Proteomes" id="UP000823935">
    <property type="component" value="Unassembled WGS sequence"/>
</dbReference>
<reference evidence="2" key="2">
    <citation type="journal article" date="2021" name="PeerJ">
        <title>Extensive microbial diversity within the chicken gut microbiome revealed by metagenomics and culture.</title>
        <authorList>
            <person name="Gilroy R."/>
            <person name="Ravi A."/>
            <person name="Getino M."/>
            <person name="Pursley I."/>
            <person name="Horton D.L."/>
            <person name="Alikhan N.F."/>
            <person name="Baker D."/>
            <person name="Gharbi K."/>
            <person name="Hall N."/>
            <person name="Watson M."/>
            <person name="Adriaenssens E.M."/>
            <person name="Foster-Nyarko E."/>
            <person name="Jarju S."/>
            <person name="Secka A."/>
            <person name="Antonio M."/>
            <person name="Oren A."/>
            <person name="Chaudhuri R.R."/>
            <person name="La Ragione R."/>
            <person name="Hildebrand F."/>
            <person name="Pallen M.J."/>
        </authorList>
    </citation>
    <scope>NUCLEOTIDE SEQUENCE</scope>
    <source>
        <strain evidence="2">CHK190-19873</strain>
    </source>
</reference>
<accession>A0A9D1EQX2</accession>
<dbReference type="EMBL" id="DVIQ01000021">
    <property type="protein sequence ID" value="HIS30610.1"/>
    <property type="molecule type" value="Genomic_DNA"/>
</dbReference>
<evidence type="ECO:0000313" key="2">
    <source>
        <dbReference type="EMBL" id="HIS30610.1"/>
    </source>
</evidence>
<evidence type="ECO:0000256" key="1">
    <source>
        <dbReference type="SAM" id="Phobius"/>
    </source>
</evidence>
<evidence type="ECO:0000313" key="3">
    <source>
        <dbReference type="Proteomes" id="UP000823935"/>
    </source>
</evidence>
<feature type="transmembrane region" description="Helical" evidence="1">
    <location>
        <begin position="97"/>
        <end position="119"/>
    </location>
</feature>
<feature type="transmembrane region" description="Helical" evidence="1">
    <location>
        <begin position="20"/>
        <end position="43"/>
    </location>
</feature>
<feature type="transmembrane region" description="Helical" evidence="1">
    <location>
        <begin position="63"/>
        <end position="85"/>
    </location>
</feature>
<gene>
    <name evidence="2" type="ORF">IAB44_03535</name>
</gene>
<comment type="caution">
    <text evidence="2">The sequence shown here is derived from an EMBL/GenBank/DDBJ whole genome shotgun (WGS) entry which is preliminary data.</text>
</comment>
<feature type="transmembrane region" description="Helical" evidence="1">
    <location>
        <begin position="131"/>
        <end position="149"/>
    </location>
</feature>
<keyword evidence="1" id="KW-1133">Transmembrane helix</keyword>
<reference evidence="2" key="1">
    <citation type="submission" date="2020-10" db="EMBL/GenBank/DDBJ databases">
        <authorList>
            <person name="Gilroy R."/>
        </authorList>
    </citation>
    <scope>NUCLEOTIDE SEQUENCE</scope>
    <source>
        <strain evidence="2">CHK190-19873</strain>
    </source>
</reference>
<name>A0A9D1EQX2_9FIRM</name>
<dbReference type="AlphaFoldDB" id="A0A9D1EQX2"/>